<keyword evidence="2" id="KW-1185">Reference proteome</keyword>
<organism evidence="1 2">
    <name type="scientific">Durusdinium trenchii</name>
    <dbReference type="NCBI Taxonomy" id="1381693"/>
    <lineage>
        <taxon>Eukaryota</taxon>
        <taxon>Sar</taxon>
        <taxon>Alveolata</taxon>
        <taxon>Dinophyceae</taxon>
        <taxon>Suessiales</taxon>
        <taxon>Symbiodiniaceae</taxon>
        <taxon>Durusdinium</taxon>
    </lineage>
</organism>
<proteinExistence type="predicted"/>
<comment type="caution">
    <text evidence="1">The sequence shown here is derived from an EMBL/GenBank/DDBJ whole genome shotgun (WGS) entry which is preliminary data.</text>
</comment>
<dbReference type="Proteomes" id="UP001642484">
    <property type="component" value="Unassembled WGS sequence"/>
</dbReference>
<evidence type="ECO:0000313" key="2">
    <source>
        <dbReference type="Proteomes" id="UP001642484"/>
    </source>
</evidence>
<dbReference type="EMBL" id="CAXAMN010004136">
    <property type="protein sequence ID" value="CAK9007971.1"/>
    <property type="molecule type" value="Genomic_DNA"/>
</dbReference>
<accession>A0ABP0J0T1</accession>
<sequence length="416" mass="46692">MPPRRRASSARCCTSKPLGRRTRGICGTATVRWDFRATRVSLQFMDFHVDSDRKTSCSASIRKGGEPIGFGQPRPFRFQPERKTDLAMAMTEKEPLVERPPPPSAGCCCCCCTPPRHMNDAFVDKYLDGDIQWGYWNMPPRDEKTLAECRMRLKDRMRFPKTSIIRSESDMEMGFASAKDMIQIMYDGTKSPLLEEVPERLRGVYWMKDNGVGEELVVIHWAKWYEEEKLLLIPMATFMWAWPFGTPKNAPFGGTMYGPQTTVSGARTLLGTGKPPPNPGPAPGNLSMVFDSLPVKNGTLQGHNADVRDDIVDLGTFLPICPCCACIRGKFTMELLSSESSEPGSRWKRGIWWGLGTCTPLEFGSYTLTKVMKGNGEPNEPYYSEFLEYMGDVPLFAWSGFVDETTGSGREYGQPI</sequence>
<name>A0ABP0J0T1_9DINO</name>
<reference evidence="1 2" key="1">
    <citation type="submission" date="2024-02" db="EMBL/GenBank/DDBJ databases">
        <authorList>
            <person name="Chen Y."/>
            <person name="Shah S."/>
            <person name="Dougan E. K."/>
            <person name="Thang M."/>
            <person name="Chan C."/>
        </authorList>
    </citation>
    <scope>NUCLEOTIDE SEQUENCE [LARGE SCALE GENOMIC DNA]</scope>
</reference>
<evidence type="ECO:0000313" key="1">
    <source>
        <dbReference type="EMBL" id="CAK9007971.1"/>
    </source>
</evidence>
<protein>
    <submittedName>
        <fullName evidence="1">Uncharacterized protein</fullName>
    </submittedName>
</protein>
<gene>
    <name evidence="1" type="ORF">CCMP2556_LOCUS9068</name>
</gene>